<evidence type="ECO:0000313" key="14">
    <source>
        <dbReference type="EMBL" id="MBC8557357.1"/>
    </source>
</evidence>
<dbReference type="Pfam" id="PF14824">
    <property type="entry name" value="Sirohm_synth_M"/>
    <property type="match status" value="1"/>
</dbReference>
<keyword evidence="15" id="KW-1185">Reference proteome</keyword>
<evidence type="ECO:0000256" key="3">
    <source>
        <dbReference type="ARBA" id="ARBA00005638"/>
    </source>
</evidence>
<dbReference type="InterPro" id="IPR022417">
    <property type="entry name" value="Porphobilin_deaminase_N"/>
</dbReference>
<evidence type="ECO:0000313" key="15">
    <source>
        <dbReference type="Proteomes" id="UP000637513"/>
    </source>
</evidence>
<dbReference type="Gene3D" id="3.30.160.40">
    <property type="entry name" value="Porphobilinogen deaminase, C-terminal domain"/>
    <property type="match status" value="1"/>
</dbReference>
<feature type="domain" description="Porphobilinogen deaminase N-terminal" evidence="11">
    <location>
        <begin position="191"/>
        <end position="398"/>
    </location>
</feature>
<reference evidence="14 15" key="1">
    <citation type="submission" date="2020-08" db="EMBL/GenBank/DDBJ databases">
        <title>Genome public.</title>
        <authorList>
            <person name="Liu C."/>
            <person name="Sun Q."/>
        </authorList>
    </citation>
    <scope>NUCLEOTIDE SEQUENCE [LARGE SCALE GENOMIC DNA]</scope>
    <source>
        <strain evidence="14 15">BX3</strain>
    </source>
</reference>
<dbReference type="Gene3D" id="1.10.8.610">
    <property type="entry name" value="SirC, precorrin-2 dehydrogenase, C-terminal helical domain-like"/>
    <property type="match status" value="1"/>
</dbReference>
<dbReference type="SUPFAM" id="SSF53850">
    <property type="entry name" value="Periplasmic binding protein-like II"/>
    <property type="match status" value="1"/>
</dbReference>
<keyword evidence="7" id="KW-0627">Porphyrin biosynthesis</keyword>
<accession>A0ABR7MU79</accession>
<dbReference type="PRINTS" id="PR00151">
    <property type="entry name" value="PORPHBDMNASE"/>
</dbReference>
<comment type="similarity">
    <text evidence="3">Belongs to the HMBS family.</text>
</comment>
<comment type="pathway">
    <text evidence="2">Porphyrin-containing compound metabolism; siroheme biosynthesis; sirohydrochlorin from precorrin-2: step 1/1.</text>
</comment>
<dbReference type="NCBIfam" id="TIGR00212">
    <property type="entry name" value="hemC"/>
    <property type="match status" value="1"/>
</dbReference>
<dbReference type="PANTHER" id="PTHR11557:SF0">
    <property type="entry name" value="PORPHOBILINOGEN DEAMINASE"/>
    <property type="match status" value="1"/>
</dbReference>
<dbReference type="Gene3D" id="3.40.50.720">
    <property type="entry name" value="NAD(P)-binding Rossmann-like Domain"/>
    <property type="match status" value="1"/>
</dbReference>
<dbReference type="Gene3D" id="3.40.190.10">
    <property type="entry name" value="Periplasmic binding protein-like II"/>
    <property type="match status" value="2"/>
</dbReference>
<feature type="domain" description="Porphobilinogen deaminase C-terminal" evidence="12">
    <location>
        <begin position="413"/>
        <end position="467"/>
    </location>
</feature>
<comment type="caution">
    <text evidence="14">The sequence shown here is derived from an EMBL/GenBank/DDBJ whole genome shotgun (WGS) entry which is preliminary data.</text>
</comment>
<evidence type="ECO:0000256" key="7">
    <source>
        <dbReference type="ARBA" id="ARBA00023244"/>
    </source>
</evidence>
<dbReference type="InterPro" id="IPR036291">
    <property type="entry name" value="NAD(P)-bd_dom_sf"/>
</dbReference>
<feature type="domain" description="Siroheme synthase central" evidence="13">
    <location>
        <begin position="125"/>
        <end position="146"/>
    </location>
</feature>
<dbReference type="NCBIfam" id="TIGR01470">
    <property type="entry name" value="cysG_Nterm"/>
    <property type="match status" value="1"/>
</dbReference>
<dbReference type="EMBL" id="JACRSW010000027">
    <property type="protein sequence ID" value="MBC8557357.1"/>
    <property type="molecule type" value="Genomic_DNA"/>
</dbReference>
<evidence type="ECO:0000256" key="8">
    <source>
        <dbReference type="ARBA" id="ARBA00047561"/>
    </source>
</evidence>
<comment type="catalytic activity">
    <reaction evidence="9">
        <text>4 porphobilinogen + H2O = hydroxymethylbilane + 4 NH4(+)</text>
        <dbReference type="Rhea" id="RHEA:13185"/>
        <dbReference type="ChEBI" id="CHEBI:15377"/>
        <dbReference type="ChEBI" id="CHEBI:28938"/>
        <dbReference type="ChEBI" id="CHEBI:57845"/>
        <dbReference type="ChEBI" id="CHEBI:58126"/>
        <dbReference type="EC" id="2.5.1.61"/>
    </reaction>
</comment>
<comment type="catalytic activity">
    <reaction evidence="8">
        <text>precorrin-2 + NAD(+) = sirohydrochlorin + NADH + 2 H(+)</text>
        <dbReference type="Rhea" id="RHEA:15613"/>
        <dbReference type="ChEBI" id="CHEBI:15378"/>
        <dbReference type="ChEBI" id="CHEBI:57540"/>
        <dbReference type="ChEBI" id="CHEBI:57945"/>
        <dbReference type="ChEBI" id="CHEBI:58351"/>
        <dbReference type="ChEBI" id="CHEBI:58827"/>
        <dbReference type="EC" id="1.3.1.76"/>
    </reaction>
</comment>
<protein>
    <recommendedName>
        <fullName evidence="10">Hydroxymethylbilane synthase</fullName>
        <ecNumber evidence="10">2.5.1.61</ecNumber>
    </recommendedName>
</protein>
<dbReference type="PANTHER" id="PTHR11557">
    <property type="entry name" value="PORPHOBILINOGEN DEAMINASE"/>
    <property type="match status" value="1"/>
</dbReference>
<sequence>MAFFPFMIQMDDKNCLIAGGGRVALRKVKMMLSFGAVVTVISPTFCEEFLALEGKESKLKIIKRTIQISDLIDRDVVIMATNDPNVNTEFATVCKEQKILVNVVDVKEDCNFYFPAVIRQEDVVISVSTGGNSPLLASHIKKEINDAIRKDYGQIAKEMGKERQKVLMQKEEERREIFEKMMDRKLGSKVIRIGTRGSALARKQTDMVIESLKSTFPDYQWEVVVLTTKGDKRRDVPITSFGGKAVFVEEIEQALADGTIDMAVHSAKDMPNPCKEGLTIAGTLPRACIQDVLVTKKGRSFATEETFVAGTGSLRRKWQLEKLFPNVVCKDLRGNVGTRIEKLRQGQYDAVILAAAGLERQGLLQEPDLEYRYFTIDEMLPAAGQAIIAIETKEQTKAYTMAQAVSDKKAFTQLMIERAVLEKLGAGCHEPIGVLADMGSEDTLDLRLMTVINEQLIYRQMEGKKTEWEDMINKICKA</sequence>
<dbReference type="InterPro" id="IPR042518">
    <property type="entry name" value="SirC_C"/>
</dbReference>
<dbReference type="SUPFAM" id="SSF51735">
    <property type="entry name" value="NAD(P)-binding Rossmann-fold domains"/>
    <property type="match status" value="1"/>
</dbReference>
<dbReference type="EC" id="2.5.1.61" evidence="10"/>
<dbReference type="InterPro" id="IPR028281">
    <property type="entry name" value="Sirohaem_synthase_central"/>
</dbReference>
<dbReference type="RefSeq" id="WP_249304444.1">
    <property type="nucleotide sequence ID" value="NZ_JACRSW010000027.1"/>
</dbReference>
<comment type="function">
    <text evidence="1">Tetrapolymerization of the monopyrrole PBG into the hydroxymethylbilane pre-uroporphyrinogen in several discrete steps.</text>
</comment>
<organism evidence="14 15">
    <name type="scientific">Jutongia hominis</name>
    <dbReference type="NCBI Taxonomy" id="2763664"/>
    <lineage>
        <taxon>Bacteria</taxon>
        <taxon>Bacillati</taxon>
        <taxon>Bacillota</taxon>
        <taxon>Clostridia</taxon>
        <taxon>Lachnospirales</taxon>
        <taxon>Lachnospiraceae</taxon>
        <taxon>Jutongia</taxon>
    </lineage>
</organism>
<dbReference type="InterPro" id="IPR006367">
    <property type="entry name" value="Sirohaem_synthase_N"/>
</dbReference>
<evidence type="ECO:0000259" key="13">
    <source>
        <dbReference type="Pfam" id="PF14824"/>
    </source>
</evidence>
<evidence type="ECO:0000256" key="6">
    <source>
        <dbReference type="ARBA" id="ARBA00023027"/>
    </source>
</evidence>
<keyword evidence="6" id="KW-0520">NAD</keyword>
<evidence type="ECO:0000259" key="11">
    <source>
        <dbReference type="Pfam" id="PF01379"/>
    </source>
</evidence>
<dbReference type="Pfam" id="PF03900">
    <property type="entry name" value="Porphobil_deamC"/>
    <property type="match status" value="1"/>
</dbReference>
<proteinExistence type="inferred from homology"/>
<gene>
    <name evidence="14" type="primary">hemC</name>
    <name evidence="14" type="ORF">H8700_06525</name>
</gene>
<evidence type="ECO:0000256" key="9">
    <source>
        <dbReference type="ARBA" id="ARBA00048169"/>
    </source>
</evidence>
<evidence type="ECO:0000256" key="10">
    <source>
        <dbReference type="NCBIfam" id="TIGR00212"/>
    </source>
</evidence>
<dbReference type="Pfam" id="PF01379">
    <property type="entry name" value="Porphobil_deam"/>
    <property type="match status" value="1"/>
</dbReference>
<evidence type="ECO:0000256" key="5">
    <source>
        <dbReference type="ARBA" id="ARBA00023002"/>
    </source>
</evidence>
<keyword evidence="4 14" id="KW-0808">Transferase</keyword>
<dbReference type="InterPro" id="IPR036803">
    <property type="entry name" value="Porphobilinogen_deaminase_C_sf"/>
</dbReference>
<evidence type="ECO:0000256" key="4">
    <source>
        <dbReference type="ARBA" id="ARBA00022679"/>
    </source>
</evidence>
<dbReference type="SUPFAM" id="SSF54782">
    <property type="entry name" value="Porphobilinogen deaminase (hydroxymethylbilane synthase), C-terminal domain"/>
    <property type="match status" value="1"/>
</dbReference>
<dbReference type="GO" id="GO:0004418">
    <property type="term" value="F:hydroxymethylbilane synthase activity"/>
    <property type="evidence" value="ECO:0007669"/>
    <property type="project" value="UniProtKB-EC"/>
</dbReference>
<dbReference type="InterPro" id="IPR022418">
    <property type="entry name" value="Porphobilinogen_deaminase_C"/>
</dbReference>
<evidence type="ECO:0000256" key="1">
    <source>
        <dbReference type="ARBA" id="ARBA00002869"/>
    </source>
</evidence>
<dbReference type="SUPFAM" id="SSF75615">
    <property type="entry name" value="Siroheme synthase middle domains-like"/>
    <property type="match status" value="1"/>
</dbReference>
<evidence type="ECO:0000259" key="12">
    <source>
        <dbReference type="Pfam" id="PF03900"/>
    </source>
</evidence>
<keyword evidence="5" id="KW-0560">Oxidoreductase</keyword>
<evidence type="ECO:0000256" key="2">
    <source>
        <dbReference type="ARBA" id="ARBA00005010"/>
    </source>
</evidence>
<dbReference type="Proteomes" id="UP000637513">
    <property type="component" value="Unassembled WGS sequence"/>
</dbReference>
<name>A0ABR7MU79_9FIRM</name>
<dbReference type="InterPro" id="IPR000860">
    <property type="entry name" value="HemC"/>
</dbReference>
<dbReference type="Pfam" id="PF13241">
    <property type="entry name" value="NAD_binding_7"/>
    <property type="match status" value="1"/>
</dbReference>